<evidence type="ECO:0000313" key="2">
    <source>
        <dbReference type="Proteomes" id="UP000250266"/>
    </source>
</evidence>
<reference evidence="1 2" key="1">
    <citation type="journal article" date="2016" name="Nat. Commun.">
        <title>Ectomycorrhizal ecology is imprinted in the genome of the dominant symbiotic fungus Cenococcum geophilum.</title>
        <authorList>
            <consortium name="DOE Joint Genome Institute"/>
            <person name="Peter M."/>
            <person name="Kohler A."/>
            <person name="Ohm R.A."/>
            <person name="Kuo A."/>
            <person name="Krutzmann J."/>
            <person name="Morin E."/>
            <person name="Arend M."/>
            <person name="Barry K.W."/>
            <person name="Binder M."/>
            <person name="Choi C."/>
            <person name="Clum A."/>
            <person name="Copeland A."/>
            <person name="Grisel N."/>
            <person name="Haridas S."/>
            <person name="Kipfer T."/>
            <person name="LaButti K."/>
            <person name="Lindquist E."/>
            <person name="Lipzen A."/>
            <person name="Maire R."/>
            <person name="Meier B."/>
            <person name="Mihaltcheva S."/>
            <person name="Molinier V."/>
            <person name="Murat C."/>
            <person name="Poggeler S."/>
            <person name="Quandt C.A."/>
            <person name="Sperisen C."/>
            <person name="Tritt A."/>
            <person name="Tisserant E."/>
            <person name="Crous P.W."/>
            <person name="Henrissat B."/>
            <person name="Nehls U."/>
            <person name="Egli S."/>
            <person name="Spatafora J.W."/>
            <person name="Grigoriev I.V."/>
            <person name="Martin F.M."/>
        </authorList>
    </citation>
    <scope>NUCLEOTIDE SEQUENCE [LARGE SCALE GENOMIC DNA]</scope>
    <source>
        <strain evidence="1 2">CBS 459.81</strain>
    </source>
</reference>
<dbReference type="Gene3D" id="1.50.10.10">
    <property type="match status" value="1"/>
</dbReference>
<proteinExistence type="predicted"/>
<keyword evidence="2" id="KW-1185">Reference proteome</keyword>
<dbReference type="GO" id="GO:0005975">
    <property type="term" value="P:carbohydrate metabolic process"/>
    <property type="evidence" value="ECO:0007669"/>
    <property type="project" value="InterPro"/>
</dbReference>
<dbReference type="SUPFAM" id="SSF48208">
    <property type="entry name" value="Six-hairpin glycosidases"/>
    <property type="match status" value="1"/>
</dbReference>
<gene>
    <name evidence="1" type="ORF">K432DRAFT_464821</name>
</gene>
<dbReference type="Proteomes" id="UP000250266">
    <property type="component" value="Unassembled WGS sequence"/>
</dbReference>
<dbReference type="InterPro" id="IPR008928">
    <property type="entry name" value="6-hairpin_glycosidase_sf"/>
</dbReference>
<dbReference type="InterPro" id="IPR012341">
    <property type="entry name" value="6hp_glycosidase-like_sf"/>
</dbReference>
<protein>
    <submittedName>
        <fullName evidence="1">Glycoside hydrolase family 78 protein</fullName>
    </submittedName>
</protein>
<dbReference type="PANTHER" id="PTHR34987:SF5">
    <property type="entry name" value="ALPHA-RHAMNOSIDASE"/>
    <property type="match status" value="1"/>
</dbReference>
<dbReference type="AlphaFoldDB" id="A0A8E2E1X9"/>
<dbReference type="OrthoDB" id="10036721at2759"/>
<organism evidence="1 2">
    <name type="scientific">Lepidopterella palustris CBS 459.81</name>
    <dbReference type="NCBI Taxonomy" id="1314670"/>
    <lineage>
        <taxon>Eukaryota</taxon>
        <taxon>Fungi</taxon>
        <taxon>Dikarya</taxon>
        <taxon>Ascomycota</taxon>
        <taxon>Pezizomycotina</taxon>
        <taxon>Dothideomycetes</taxon>
        <taxon>Pleosporomycetidae</taxon>
        <taxon>Mytilinidiales</taxon>
        <taxon>Argynnaceae</taxon>
        <taxon>Lepidopterella</taxon>
    </lineage>
</organism>
<dbReference type="EMBL" id="KV745272">
    <property type="protein sequence ID" value="OCK75804.1"/>
    <property type="molecule type" value="Genomic_DNA"/>
</dbReference>
<sequence>MQAYQGLFYSNKELLNRICWANNGTLGPGNAIIFGGVKRDQAVWPGDMGVAFPSTFVSIEGFDGVKNALQAVYDRKNSDGSFQEAGPSLLRQMSETYHIRSMFSTYNYLLCTDDTSFLQENQAKYLKAMDYIYGKVDSRGSLNVTGTCLYRDPLTGADLATWTNDTTGLNTTYTARATSLQTVINTYCLRRLLQRV</sequence>
<evidence type="ECO:0000313" key="1">
    <source>
        <dbReference type="EMBL" id="OCK75804.1"/>
    </source>
</evidence>
<dbReference type="PANTHER" id="PTHR34987">
    <property type="entry name" value="C, PUTATIVE (AFU_ORTHOLOGUE AFUA_3G02880)-RELATED"/>
    <property type="match status" value="1"/>
</dbReference>
<accession>A0A8E2E1X9</accession>
<keyword evidence="1" id="KW-0378">Hydrolase</keyword>
<dbReference type="GO" id="GO:0016787">
    <property type="term" value="F:hydrolase activity"/>
    <property type="evidence" value="ECO:0007669"/>
    <property type="project" value="UniProtKB-KW"/>
</dbReference>
<name>A0A8E2E1X9_9PEZI</name>